<protein>
    <submittedName>
        <fullName evidence="1">Uncharacterized protein</fullName>
    </submittedName>
</protein>
<evidence type="ECO:0000313" key="1">
    <source>
        <dbReference type="EMBL" id="KER18953.1"/>
    </source>
</evidence>
<sequence>MVVNNDNAWQTALSKPGYLLSDDLCENIALFLLTTTKCKPVKRGAPRKFHIDADKLPDAEYILQ</sequence>
<dbReference type="EMBL" id="KL597437">
    <property type="protein sequence ID" value="KER18953.1"/>
    <property type="molecule type" value="Genomic_DNA"/>
</dbReference>
<keyword evidence="2" id="KW-1185">Reference proteome</keyword>
<dbReference type="KEGG" id="ovi:T265_12085"/>
<dbReference type="CTD" id="20326253"/>
<dbReference type="Proteomes" id="UP000054324">
    <property type="component" value="Unassembled WGS sequence"/>
</dbReference>
<gene>
    <name evidence="1" type="ORF">T265_12085</name>
</gene>
<dbReference type="AlphaFoldDB" id="A0A074YW90"/>
<name>A0A074YW90_OPIVI</name>
<accession>A0A074YW90</accession>
<dbReference type="GeneID" id="20326253"/>
<organism evidence="1 2">
    <name type="scientific">Opisthorchis viverrini</name>
    <name type="common">Southeast Asian liver fluke</name>
    <dbReference type="NCBI Taxonomy" id="6198"/>
    <lineage>
        <taxon>Eukaryota</taxon>
        <taxon>Metazoa</taxon>
        <taxon>Spiralia</taxon>
        <taxon>Lophotrochozoa</taxon>
        <taxon>Platyhelminthes</taxon>
        <taxon>Trematoda</taxon>
        <taxon>Digenea</taxon>
        <taxon>Opisthorchiida</taxon>
        <taxon>Opisthorchiata</taxon>
        <taxon>Opisthorchiidae</taxon>
        <taxon>Opisthorchis</taxon>
    </lineage>
</organism>
<dbReference type="RefSeq" id="XP_009177301.1">
    <property type="nucleotide sequence ID" value="XM_009179037.1"/>
</dbReference>
<evidence type="ECO:0000313" key="2">
    <source>
        <dbReference type="Proteomes" id="UP000054324"/>
    </source>
</evidence>
<reference evidence="1 2" key="1">
    <citation type="submission" date="2013-11" db="EMBL/GenBank/DDBJ databases">
        <title>Opisthorchis viverrini - life in the bile duct.</title>
        <authorList>
            <person name="Young N.D."/>
            <person name="Nagarajan N."/>
            <person name="Lin S.J."/>
            <person name="Korhonen P.K."/>
            <person name="Jex A.R."/>
            <person name="Hall R.S."/>
            <person name="Safavi-Hemami H."/>
            <person name="Kaewkong W."/>
            <person name="Bertrand D."/>
            <person name="Gao S."/>
            <person name="Seet Q."/>
            <person name="Wongkham S."/>
            <person name="Teh B.T."/>
            <person name="Wongkham C."/>
            <person name="Intapan P.M."/>
            <person name="Maleewong W."/>
            <person name="Yang X."/>
            <person name="Hu M."/>
            <person name="Wang Z."/>
            <person name="Hofmann A."/>
            <person name="Sternberg P.W."/>
            <person name="Tan P."/>
            <person name="Wang J."/>
            <person name="Gasser R.B."/>
        </authorList>
    </citation>
    <scope>NUCLEOTIDE SEQUENCE [LARGE SCALE GENOMIC DNA]</scope>
</reference>
<proteinExistence type="predicted"/>